<dbReference type="InterPro" id="IPR017871">
    <property type="entry name" value="ABC_transporter-like_CS"/>
</dbReference>
<dbReference type="Pfam" id="PF00005">
    <property type="entry name" value="ABC_tran"/>
    <property type="match status" value="1"/>
</dbReference>
<keyword evidence="2" id="KW-0813">Transport</keyword>
<dbReference type="GO" id="GO:0005524">
    <property type="term" value="F:ATP binding"/>
    <property type="evidence" value="ECO:0007669"/>
    <property type="project" value="UniProtKB-KW"/>
</dbReference>
<evidence type="ECO:0000256" key="4">
    <source>
        <dbReference type="ARBA" id="ARBA00022840"/>
    </source>
</evidence>
<evidence type="ECO:0000259" key="7">
    <source>
        <dbReference type="PROSITE" id="PS50893"/>
    </source>
</evidence>
<evidence type="ECO:0000256" key="1">
    <source>
        <dbReference type="ARBA" id="ARBA00005417"/>
    </source>
</evidence>
<comment type="caution">
    <text evidence="8">The sequence shown here is derived from an EMBL/GenBank/DDBJ whole genome shotgun (WGS) entry which is preliminary data.</text>
</comment>
<dbReference type="Proteomes" id="UP000537592">
    <property type="component" value="Unassembled WGS sequence"/>
</dbReference>
<dbReference type="EMBL" id="JACICC010000006">
    <property type="protein sequence ID" value="MBB3810530.1"/>
    <property type="molecule type" value="Genomic_DNA"/>
</dbReference>
<dbReference type="InterPro" id="IPR003439">
    <property type="entry name" value="ABC_transporter-like_ATP-bd"/>
</dbReference>
<dbReference type="PROSITE" id="PS00211">
    <property type="entry name" value="ABC_TRANSPORTER_1"/>
    <property type="match status" value="1"/>
</dbReference>
<gene>
    <name evidence="8" type="ORF">FHS81_002631</name>
</gene>
<proteinExistence type="inferred from homology"/>
<dbReference type="AlphaFoldDB" id="A0A7W6EHX7"/>
<comment type="function">
    <text evidence="6">Part of the ABC transporter complex HmuTUV involved in hemin import. Responsible for energy coupling to the transport system.</text>
</comment>
<protein>
    <submittedName>
        <fullName evidence="8">Iron complex transport system ATP-binding protein</fullName>
    </submittedName>
</protein>
<dbReference type="InterPro" id="IPR027417">
    <property type="entry name" value="P-loop_NTPase"/>
</dbReference>
<organism evidence="8 9">
    <name type="scientific">Pseudochelatococcus contaminans</name>
    <dbReference type="NCBI Taxonomy" id="1538103"/>
    <lineage>
        <taxon>Bacteria</taxon>
        <taxon>Pseudomonadati</taxon>
        <taxon>Pseudomonadota</taxon>
        <taxon>Alphaproteobacteria</taxon>
        <taxon>Hyphomicrobiales</taxon>
        <taxon>Chelatococcaceae</taxon>
        <taxon>Pseudochelatococcus</taxon>
    </lineage>
</organism>
<accession>A0A7W6EHX7</accession>
<name>A0A7W6EHX7_9HYPH</name>
<dbReference type="PANTHER" id="PTHR42794">
    <property type="entry name" value="HEMIN IMPORT ATP-BINDING PROTEIN HMUV"/>
    <property type="match status" value="1"/>
</dbReference>
<keyword evidence="5" id="KW-1278">Translocase</keyword>
<keyword evidence="9" id="KW-1185">Reference proteome</keyword>
<dbReference type="SMART" id="SM00382">
    <property type="entry name" value="AAA"/>
    <property type="match status" value="1"/>
</dbReference>
<evidence type="ECO:0000256" key="2">
    <source>
        <dbReference type="ARBA" id="ARBA00022448"/>
    </source>
</evidence>
<reference evidence="8 9" key="1">
    <citation type="submission" date="2020-08" db="EMBL/GenBank/DDBJ databases">
        <title>Genomic Encyclopedia of Type Strains, Phase IV (KMG-IV): sequencing the most valuable type-strain genomes for metagenomic binning, comparative biology and taxonomic classification.</title>
        <authorList>
            <person name="Goeker M."/>
        </authorList>
    </citation>
    <scope>NUCLEOTIDE SEQUENCE [LARGE SCALE GENOMIC DNA]</scope>
    <source>
        <strain evidence="8 9">DSM 28760</strain>
    </source>
</reference>
<dbReference type="PANTHER" id="PTHR42794:SF1">
    <property type="entry name" value="HEMIN IMPORT ATP-BINDING PROTEIN HMUV"/>
    <property type="match status" value="1"/>
</dbReference>
<comment type="similarity">
    <text evidence="1">Belongs to the ABC transporter superfamily.</text>
</comment>
<dbReference type="FunFam" id="3.40.50.300:FF:000134">
    <property type="entry name" value="Iron-enterobactin ABC transporter ATP-binding protein"/>
    <property type="match status" value="1"/>
</dbReference>
<evidence type="ECO:0000313" key="8">
    <source>
        <dbReference type="EMBL" id="MBB3810530.1"/>
    </source>
</evidence>
<evidence type="ECO:0000256" key="5">
    <source>
        <dbReference type="ARBA" id="ARBA00022967"/>
    </source>
</evidence>
<feature type="domain" description="ABC transporter" evidence="7">
    <location>
        <begin position="4"/>
        <end position="236"/>
    </location>
</feature>
<evidence type="ECO:0000313" key="9">
    <source>
        <dbReference type="Proteomes" id="UP000537592"/>
    </source>
</evidence>
<evidence type="ECO:0000256" key="6">
    <source>
        <dbReference type="ARBA" id="ARBA00037066"/>
    </source>
</evidence>
<sequence length="258" mass="27411">MSLLDVRDLHVRLGARPVLRGISLNVDAGEFVGLIGPNGAGKTTLMRATLGLVPSRGIVALAGNTGLSARERAKVVAYVPQAREVNWPLTVERVVSLGRMPHLPAFSSPGAQDRDAVARAMRRMGVAAFAGRAVTELSGGEQARVLIARALAQDAPLLLADEPTAGLDPEHQITLMRTFAGIAREGGSVVACLHDLGLAASWCTRLVLMEAGAVVADGPPRDVLTLDRLRSVYHVEAYVREHDHGLVVQPLDLIAPRQ</sequence>
<dbReference type="PROSITE" id="PS50893">
    <property type="entry name" value="ABC_TRANSPORTER_2"/>
    <property type="match status" value="1"/>
</dbReference>
<evidence type="ECO:0000256" key="3">
    <source>
        <dbReference type="ARBA" id="ARBA00022741"/>
    </source>
</evidence>
<dbReference type="RefSeq" id="WP_183753564.1">
    <property type="nucleotide sequence ID" value="NZ_JACICC010000006.1"/>
</dbReference>
<keyword evidence="3" id="KW-0547">Nucleotide-binding</keyword>
<dbReference type="SUPFAM" id="SSF52540">
    <property type="entry name" value="P-loop containing nucleoside triphosphate hydrolases"/>
    <property type="match status" value="1"/>
</dbReference>
<dbReference type="InterPro" id="IPR003593">
    <property type="entry name" value="AAA+_ATPase"/>
</dbReference>
<dbReference type="GO" id="GO:0016887">
    <property type="term" value="F:ATP hydrolysis activity"/>
    <property type="evidence" value="ECO:0007669"/>
    <property type="project" value="InterPro"/>
</dbReference>
<dbReference type="Gene3D" id="3.40.50.300">
    <property type="entry name" value="P-loop containing nucleotide triphosphate hydrolases"/>
    <property type="match status" value="1"/>
</dbReference>
<keyword evidence="4 8" id="KW-0067">ATP-binding</keyword>